<feature type="transmembrane region" description="Helical" evidence="1">
    <location>
        <begin position="57"/>
        <end position="77"/>
    </location>
</feature>
<evidence type="ECO:0000313" key="3">
    <source>
        <dbReference type="Proteomes" id="UP000250166"/>
    </source>
</evidence>
<organism evidence="2 3">
    <name type="scientific">Helicobacter fennelliae</name>
    <dbReference type="NCBI Taxonomy" id="215"/>
    <lineage>
        <taxon>Bacteria</taxon>
        <taxon>Pseudomonadati</taxon>
        <taxon>Campylobacterota</taxon>
        <taxon>Epsilonproteobacteria</taxon>
        <taxon>Campylobacterales</taxon>
        <taxon>Helicobacteraceae</taxon>
        <taxon>Helicobacter</taxon>
    </lineage>
</organism>
<keyword evidence="1" id="KW-1133">Transmembrane helix</keyword>
<name>A0A2X3AWV6_9HELI</name>
<dbReference type="Proteomes" id="UP000250166">
    <property type="component" value="Unassembled WGS sequence"/>
</dbReference>
<gene>
    <name evidence="2" type="ORF">NCTC13102_00048</name>
</gene>
<dbReference type="PIRSF" id="PIRSF015875">
    <property type="entry name" value="UCP015875"/>
    <property type="match status" value="1"/>
</dbReference>
<proteinExistence type="predicted"/>
<evidence type="ECO:0000313" key="2">
    <source>
        <dbReference type="EMBL" id="SQB97318.1"/>
    </source>
</evidence>
<dbReference type="RefSeq" id="WP_023947405.1">
    <property type="nucleotide sequence ID" value="NZ_UAWL01000006.1"/>
</dbReference>
<accession>A0A2X3AWV6</accession>
<sequence>MLATFYPYILTLHLFCAIFFVGFLFSDVVIISAVLRRLKPEMANEVRKILGSLETKIMPPCFLLLILSGGMLLSNYVGGDHGWWQSTFQKLLLLKVGVAGCIFLLVTFSLSMFFVFKKPNPLGKYTHPLVFTLACIIVVLAKFMYVF</sequence>
<feature type="transmembrane region" description="Helical" evidence="1">
    <location>
        <begin position="12"/>
        <end position="36"/>
    </location>
</feature>
<keyword evidence="1" id="KW-0812">Transmembrane</keyword>
<keyword evidence="1" id="KW-0472">Membrane</keyword>
<reference evidence="2 3" key="1">
    <citation type="submission" date="2018-06" db="EMBL/GenBank/DDBJ databases">
        <authorList>
            <consortium name="Pathogen Informatics"/>
            <person name="Doyle S."/>
        </authorList>
    </citation>
    <scope>NUCLEOTIDE SEQUENCE [LARGE SCALE GENOMIC DNA]</scope>
    <source>
        <strain evidence="2 3">NCTC13102</strain>
    </source>
</reference>
<feature type="transmembrane region" description="Helical" evidence="1">
    <location>
        <begin position="128"/>
        <end position="146"/>
    </location>
</feature>
<dbReference type="EMBL" id="UAWL01000006">
    <property type="protein sequence ID" value="SQB97318.1"/>
    <property type="molecule type" value="Genomic_DNA"/>
</dbReference>
<dbReference type="AlphaFoldDB" id="A0A2X3AWV6"/>
<feature type="transmembrane region" description="Helical" evidence="1">
    <location>
        <begin position="97"/>
        <end position="116"/>
    </location>
</feature>
<dbReference type="InterPro" id="IPR007418">
    <property type="entry name" value="DUF474"/>
</dbReference>
<evidence type="ECO:0000256" key="1">
    <source>
        <dbReference type="SAM" id="Phobius"/>
    </source>
</evidence>
<protein>
    <submittedName>
        <fullName evidence="2">Translocation protein, low temperature</fullName>
    </submittedName>
</protein>